<keyword evidence="5" id="KW-0732">Signal</keyword>
<protein>
    <submittedName>
        <fullName evidence="7">FAD binding domain-containing protein</fullName>
    </submittedName>
</protein>
<keyword evidence="2" id="KW-0285">Flavoprotein</keyword>
<dbReference type="EMBL" id="MCFA01000062">
    <property type="protein sequence ID" value="ORY11359.1"/>
    <property type="molecule type" value="Genomic_DNA"/>
</dbReference>
<keyword evidence="3" id="KW-0274">FAD</keyword>
<evidence type="ECO:0000313" key="8">
    <source>
        <dbReference type="Proteomes" id="UP000193144"/>
    </source>
</evidence>
<evidence type="ECO:0000313" key="7">
    <source>
        <dbReference type="EMBL" id="ORY11359.1"/>
    </source>
</evidence>
<evidence type="ECO:0000259" key="6">
    <source>
        <dbReference type="PROSITE" id="PS51387"/>
    </source>
</evidence>
<accession>A0A1Y1ZM80</accession>
<comment type="caution">
    <text evidence="7">The sequence shown here is derived from an EMBL/GenBank/DDBJ whole genome shotgun (WGS) entry which is preliminary data.</text>
</comment>
<dbReference type="Gene3D" id="3.40.462.20">
    <property type="match status" value="1"/>
</dbReference>
<proteinExistence type="inferred from homology"/>
<dbReference type="AlphaFoldDB" id="A0A1Y1ZM80"/>
<dbReference type="InterPro" id="IPR050416">
    <property type="entry name" value="FAD-linked_Oxidoreductase"/>
</dbReference>
<dbReference type="PANTHER" id="PTHR42973">
    <property type="entry name" value="BINDING OXIDOREDUCTASE, PUTATIVE (AFU_ORTHOLOGUE AFUA_1G17690)-RELATED"/>
    <property type="match status" value="1"/>
</dbReference>
<dbReference type="Gene3D" id="3.30.43.10">
    <property type="entry name" value="Uridine Diphospho-n-acetylenolpyruvylglucosamine Reductase, domain 2"/>
    <property type="match status" value="1"/>
</dbReference>
<evidence type="ECO:0000256" key="5">
    <source>
        <dbReference type="SAM" id="SignalP"/>
    </source>
</evidence>
<evidence type="ECO:0000256" key="3">
    <source>
        <dbReference type="ARBA" id="ARBA00022827"/>
    </source>
</evidence>
<dbReference type="InterPro" id="IPR016166">
    <property type="entry name" value="FAD-bd_PCMH"/>
</dbReference>
<feature type="signal peptide" evidence="5">
    <location>
        <begin position="1"/>
        <end position="16"/>
    </location>
</feature>
<dbReference type="PANTHER" id="PTHR42973:SF7">
    <property type="entry name" value="FAD-BINDING PCMH-TYPE DOMAIN-CONTAINING PROTEIN"/>
    <property type="match status" value="1"/>
</dbReference>
<dbReference type="Gene3D" id="3.30.465.10">
    <property type="match status" value="1"/>
</dbReference>
<dbReference type="InterPro" id="IPR006094">
    <property type="entry name" value="Oxid_FAD_bind_N"/>
</dbReference>
<evidence type="ECO:0000256" key="4">
    <source>
        <dbReference type="ARBA" id="ARBA00023002"/>
    </source>
</evidence>
<dbReference type="InterPro" id="IPR012951">
    <property type="entry name" value="BBE"/>
</dbReference>
<organism evidence="7 8">
    <name type="scientific">Clohesyomyces aquaticus</name>
    <dbReference type="NCBI Taxonomy" id="1231657"/>
    <lineage>
        <taxon>Eukaryota</taxon>
        <taxon>Fungi</taxon>
        <taxon>Dikarya</taxon>
        <taxon>Ascomycota</taxon>
        <taxon>Pezizomycotina</taxon>
        <taxon>Dothideomycetes</taxon>
        <taxon>Pleosporomycetidae</taxon>
        <taxon>Pleosporales</taxon>
        <taxon>Lindgomycetaceae</taxon>
        <taxon>Clohesyomyces</taxon>
    </lineage>
</organism>
<dbReference type="InterPro" id="IPR016167">
    <property type="entry name" value="FAD-bd_PCMH_sub1"/>
</dbReference>
<dbReference type="InterPro" id="IPR016169">
    <property type="entry name" value="FAD-bd_PCMH_sub2"/>
</dbReference>
<reference evidence="7 8" key="1">
    <citation type="submission" date="2016-07" db="EMBL/GenBank/DDBJ databases">
        <title>Pervasive Adenine N6-methylation of Active Genes in Fungi.</title>
        <authorList>
            <consortium name="DOE Joint Genome Institute"/>
            <person name="Mondo S.J."/>
            <person name="Dannebaum R.O."/>
            <person name="Kuo R.C."/>
            <person name="Labutti K."/>
            <person name="Haridas S."/>
            <person name="Kuo A."/>
            <person name="Salamov A."/>
            <person name="Ahrendt S.R."/>
            <person name="Lipzen A."/>
            <person name="Sullivan W."/>
            <person name="Andreopoulos W.B."/>
            <person name="Clum A."/>
            <person name="Lindquist E."/>
            <person name="Daum C."/>
            <person name="Ramamoorthy G.K."/>
            <person name="Gryganskyi A."/>
            <person name="Culley D."/>
            <person name="Magnuson J.K."/>
            <person name="James T.Y."/>
            <person name="O'Malley M.A."/>
            <person name="Stajich J.E."/>
            <person name="Spatafora J.W."/>
            <person name="Visel A."/>
            <person name="Grigoriev I.V."/>
        </authorList>
    </citation>
    <scope>NUCLEOTIDE SEQUENCE [LARGE SCALE GENOMIC DNA]</scope>
    <source>
        <strain evidence="7 8">CBS 115471</strain>
    </source>
</reference>
<dbReference type="GO" id="GO:0071949">
    <property type="term" value="F:FAD binding"/>
    <property type="evidence" value="ECO:0007669"/>
    <property type="project" value="InterPro"/>
</dbReference>
<name>A0A1Y1ZM80_9PLEO</name>
<dbReference type="SUPFAM" id="SSF56176">
    <property type="entry name" value="FAD-binding/transporter-associated domain-like"/>
    <property type="match status" value="1"/>
</dbReference>
<feature type="domain" description="FAD-binding PCMH-type" evidence="6">
    <location>
        <begin position="49"/>
        <end position="220"/>
    </location>
</feature>
<dbReference type="Proteomes" id="UP000193144">
    <property type="component" value="Unassembled WGS sequence"/>
</dbReference>
<comment type="similarity">
    <text evidence="1">Belongs to the oxygen-dependent FAD-linked oxidoreductase family.</text>
</comment>
<evidence type="ECO:0000256" key="2">
    <source>
        <dbReference type="ARBA" id="ARBA00022630"/>
    </source>
</evidence>
<dbReference type="STRING" id="1231657.A0A1Y1ZM80"/>
<dbReference type="Pfam" id="PF01565">
    <property type="entry name" value="FAD_binding_4"/>
    <property type="match status" value="1"/>
</dbReference>
<keyword evidence="4" id="KW-0560">Oxidoreductase</keyword>
<evidence type="ECO:0000256" key="1">
    <source>
        <dbReference type="ARBA" id="ARBA00005466"/>
    </source>
</evidence>
<dbReference type="InterPro" id="IPR036318">
    <property type="entry name" value="FAD-bd_PCMH-like_sf"/>
</dbReference>
<dbReference type="GO" id="GO:0016491">
    <property type="term" value="F:oxidoreductase activity"/>
    <property type="evidence" value="ECO:0007669"/>
    <property type="project" value="UniProtKB-KW"/>
</dbReference>
<dbReference type="OrthoDB" id="415825at2759"/>
<dbReference type="Pfam" id="PF08031">
    <property type="entry name" value="BBE"/>
    <property type="match status" value="1"/>
</dbReference>
<feature type="chain" id="PRO_5012124062" evidence="5">
    <location>
        <begin position="17"/>
        <end position="473"/>
    </location>
</feature>
<gene>
    <name evidence="7" type="ORF">BCR34DRAFT_514032</name>
</gene>
<dbReference type="PROSITE" id="PS51387">
    <property type="entry name" value="FAD_PCMH"/>
    <property type="match status" value="1"/>
</dbReference>
<sequence>MHIFLGLQLLVTAVSAIVIRAPAVAEDLKKLVSSSAVSIEARARWSDYNLPLPSVVVSPTSENDVAAVVKYCAKAGIPFLAQNGGNGWAKQFNLGSNGVLINLSGLNKVTISADKQSAIIGGGAIINDTITAANAAGVLVQTGNCNCVGTLGALLGGGYGNIMGEHGFAVDNVISMRVVTADGKILTASSASNPDLFWALRGAGPNFGIVTSATVKAFPATAEDRTSWIMSLTFDPSKITQVAQAIQDLPLKPEQVVYLVLTNSGPPSNAPMVLVTGFLRKGNDVTGRAAYAPLYNLGPLTNSSSVTQYLGWNAANDGFCSRGGQKPAFSTTINNMKPQTWTQIWNIYTAFQKKSGAENSAVLIERYNLTKAQAVPLGSSAMQEALRRDAFAQAIVIPWYTDRVLEADALAFGSKVRDIWSFSANATVNPTYANFAHGDETLQGIFGSSLPTLKTLKKKWDPSGVFNQWFPIK</sequence>
<keyword evidence="8" id="KW-1185">Reference proteome</keyword>